<reference evidence="1 2" key="1">
    <citation type="journal article" date="2023" name="Plants (Basel)">
        <title>Bridging the Gap: Combining Genomics and Transcriptomics Approaches to Understand Stylosanthes scabra, an Orphan Legume from the Brazilian Caatinga.</title>
        <authorList>
            <person name="Ferreira-Neto J.R.C."/>
            <person name="da Silva M.D."/>
            <person name="Binneck E."/>
            <person name="de Melo N.F."/>
            <person name="da Silva R.H."/>
            <person name="de Melo A.L.T.M."/>
            <person name="Pandolfi V."/>
            <person name="Bustamante F.O."/>
            <person name="Brasileiro-Vidal A.C."/>
            <person name="Benko-Iseppon A.M."/>
        </authorList>
    </citation>
    <scope>NUCLEOTIDE SEQUENCE [LARGE SCALE GENOMIC DNA]</scope>
    <source>
        <tissue evidence="1">Leaves</tissue>
    </source>
</reference>
<dbReference type="Proteomes" id="UP001341840">
    <property type="component" value="Unassembled WGS sequence"/>
</dbReference>
<evidence type="ECO:0000313" key="1">
    <source>
        <dbReference type="EMBL" id="MED6123153.1"/>
    </source>
</evidence>
<organism evidence="1 2">
    <name type="scientific">Stylosanthes scabra</name>
    <dbReference type="NCBI Taxonomy" id="79078"/>
    <lineage>
        <taxon>Eukaryota</taxon>
        <taxon>Viridiplantae</taxon>
        <taxon>Streptophyta</taxon>
        <taxon>Embryophyta</taxon>
        <taxon>Tracheophyta</taxon>
        <taxon>Spermatophyta</taxon>
        <taxon>Magnoliopsida</taxon>
        <taxon>eudicotyledons</taxon>
        <taxon>Gunneridae</taxon>
        <taxon>Pentapetalae</taxon>
        <taxon>rosids</taxon>
        <taxon>fabids</taxon>
        <taxon>Fabales</taxon>
        <taxon>Fabaceae</taxon>
        <taxon>Papilionoideae</taxon>
        <taxon>50 kb inversion clade</taxon>
        <taxon>dalbergioids sensu lato</taxon>
        <taxon>Dalbergieae</taxon>
        <taxon>Pterocarpus clade</taxon>
        <taxon>Stylosanthes</taxon>
    </lineage>
</organism>
<accession>A0ABU6RH78</accession>
<gene>
    <name evidence="1" type="ORF">PIB30_046534</name>
</gene>
<dbReference type="EMBL" id="JASCZI010030499">
    <property type="protein sequence ID" value="MED6123153.1"/>
    <property type="molecule type" value="Genomic_DNA"/>
</dbReference>
<keyword evidence="2" id="KW-1185">Reference proteome</keyword>
<name>A0ABU6RH78_9FABA</name>
<comment type="caution">
    <text evidence="1">The sequence shown here is derived from an EMBL/GenBank/DDBJ whole genome shotgun (WGS) entry which is preliminary data.</text>
</comment>
<proteinExistence type="predicted"/>
<protein>
    <submittedName>
        <fullName evidence="1">Uncharacterized protein</fullName>
    </submittedName>
</protein>
<sequence>MAHQREYVEYGRQQQLNDDDTILRIVRKALMVLSSVKGILVEDMNATNALILRRPRVRLKRKCVDLEHKKHGFHKVT</sequence>
<evidence type="ECO:0000313" key="2">
    <source>
        <dbReference type="Proteomes" id="UP001341840"/>
    </source>
</evidence>